<evidence type="ECO:0000256" key="1">
    <source>
        <dbReference type="PROSITE-ProRule" id="PRU00339"/>
    </source>
</evidence>
<reference evidence="2 3" key="1">
    <citation type="submission" date="2023-05" db="EMBL/GenBank/DDBJ databases">
        <title>Lysobacter sp. strain LF1 Genome sequencing and assembly.</title>
        <authorList>
            <person name="Jung Y."/>
        </authorList>
    </citation>
    <scope>NUCLEOTIDE SEQUENCE [LARGE SCALE GENOMIC DNA]</scope>
    <source>
        <strain evidence="2 3">LF1</strain>
    </source>
</reference>
<dbReference type="Proteomes" id="UP001321580">
    <property type="component" value="Unassembled WGS sequence"/>
</dbReference>
<dbReference type="InterPro" id="IPR019734">
    <property type="entry name" value="TPR_rpt"/>
</dbReference>
<dbReference type="Gene3D" id="1.25.40.10">
    <property type="entry name" value="Tetratricopeptide repeat domain"/>
    <property type="match status" value="1"/>
</dbReference>
<dbReference type="SMART" id="SM00028">
    <property type="entry name" value="TPR"/>
    <property type="match status" value="4"/>
</dbReference>
<dbReference type="PROSITE" id="PS51257">
    <property type="entry name" value="PROKAR_LIPOPROTEIN"/>
    <property type="match status" value="1"/>
</dbReference>
<accession>A0ABT6XJ32</accession>
<dbReference type="PANTHER" id="PTHR12558">
    <property type="entry name" value="CELL DIVISION CYCLE 16,23,27"/>
    <property type="match status" value="1"/>
</dbReference>
<dbReference type="RefSeq" id="WP_283213148.1">
    <property type="nucleotide sequence ID" value="NZ_JASGBI010000001.1"/>
</dbReference>
<proteinExistence type="predicted"/>
<dbReference type="NCBIfam" id="TIGR02521">
    <property type="entry name" value="type_IV_pilW"/>
    <property type="match status" value="1"/>
</dbReference>
<feature type="repeat" description="TPR" evidence="1">
    <location>
        <begin position="62"/>
        <end position="95"/>
    </location>
</feature>
<comment type="caution">
    <text evidence="2">The sequence shown here is derived from an EMBL/GenBank/DDBJ whole genome shotgun (WGS) entry which is preliminary data.</text>
</comment>
<gene>
    <name evidence="2" type="primary">pilW</name>
    <name evidence="2" type="ORF">QLQ15_12780</name>
</gene>
<evidence type="ECO:0000313" key="3">
    <source>
        <dbReference type="Proteomes" id="UP001321580"/>
    </source>
</evidence>
<keyword evidence="3" id="KW-1185">Reference proteome</keyword>
<dbReference type="InterPro" id="IPR013360">
    <property type="entry name" value="Pilus_4_PilW"/>
</dbReference>
<dbReference type="EMBL" id="JASGBI010000001">
    <property type="protein sequence ID" value="MDI9239780.1"/>
    <property type="molecule type" value="Genomic_DNA"/>
</dbReference>
<sequence>MNLRGRPLILVATIVLAVATLATGACSRLTFVRQDFSREGYERTSPEVDVSGKPGNRNASEAMKHLQLAQVRLMSGDIDTAEREANKALKLDPASADAHTVLAAAAARRGAPAEAGRHYLRATELAPGNGALANNYGVWLCGQGQPAESLVWFERALADARYGTPALALANSGTCAMRAGQDVRAGRELRKAIGLDPNNAQALGALAELEFRKGNAFEARAFSERRLAAAPADRNALQLASQIEEKLGDTAAAARYVQRMRAEFPQTRGSGMGDDGTR</sequence>
<dbReference type="Pfam" id="PF13432">
    <property type="entry name" value="TPR_16"/>
    <property type="match status" value="1"/>
</dbReference>
<name>A0ABT6XJ32_9GAMM</name>
<dbReference type="SUPFAM" id="SSF81901">
    <property type="entry name" value="HCP-like"/>
    <property type="match status" value="1"/>
</dbReference>
<dbReference type="PROSITE" id="PS50005">
    <property type="entry name" value="TPR"/>
    <property type="match status" value="1"/>
</dbReference>
<dbReference type="PANTHER" id="PTHR12558:SF13">
    <property type="entry name" value="CELL DIVISION CYCLE PROTEIN 27 HOMOLOG"/>
    <property type="match status" value="1"/>
</dbReference>
<keyword evidence="1" id="KW-0802">TPR repeat</keyword>
<organism evidence="2 3">
    <name type="scientific">Lysobacter stagni</name>
    <dbReference type="NCBI Taxonomy" id="3045172"/>
    <lineage>
        <taxon>Bacteria</taxon>
        <taxon>Pseudomonadati</taxon>
        <taxon>Pseudomonadota</taxon>
        <taxon>Gammaproteobacteria</taxon>
        <taxon>Lysobacterales</taxon>
        <taxon>Lysobacteraceae</taxon>
        <taxon>Lysobacter</taxon>
    </lineage>
</organism>
<evidence type="ECO:0000313" key="2">
    <source>
        <dbReference type="EMBL" id="MDI9239780.1"/>
    </source>
</evidence>
<protein>
    <submittedName>
        <fullName evidence="2">Type IV pilus biogenesis/stability protein PilW</fullName>
    </submittedName>
</protein>
<dbReference type="InterPro" id="IPR011990">
    <property type="entry name" value="TPR-like_helical_dom_sf"/>
</dbReference>